<reference evidence="1" key="1">
    <citation type="journal article" date="2020" name="Nature">
        <title>Giant virus diversity and host interactions through global metagenomics.</title>
        <authorList>
            <person name="Schulz F."/>
            <person name="Roux S."/>
            <person name="Paez-Espino D."/>
            <person name="Jungbluth S."/>
            <person name="Walsh D.A."/>
            <person name="Denef V.J."/>
            <person name="McMahon K.D."/>
            <person name="Konstantinidis K.T."/>
            <person name="Eloe-Fadrosh E.A."/>
            <person name="Kyrpides N.C."/>
            <person name="Woyke T."/>
        </authorList>
    </citation>
    <scope>NUCLEOTIDE SEQUENCE</scope>
    <source>
        <strain evidence="1">GVMAG-S-1062768-28</strain>
    </source>
</reference>
<dbReference type="AlphaFoldDB" id="A0A6C0JT04"/>
<organism evidence="1">
    <name type="scientific">viral metagenome</name>
    <dbReference type="NCBI Taxonomy" id="1070528"/>
    <lineage>
        <taxon>unclassified sequences</taxon>
        <taxon>metagenomes</taxon>
        <taxon>organismal metagenomes</taxon>
    </lineage>
</organism>
<dbReference type="EMBL" id="MN740697">
    <property type="protein sequence ID" value="QHU08503.1"/>
    <property type="molecule type" value="Genomic_DNA"/>
</dbReference>
<evidence type="ECO:0000313" key="1">
    <source>
        <dbReference type="EMBL" id="QHU08503.1"/>
    </source>
</evidence>
<evidence type="ECO:0008006" key="2">
    <source>
        <dbReference type="Google" id="ProtNLM"/>
    </source>
</evidence>
<accession>A0A6C0JT04</accession>
<name>A0A6C0JT04_9ZZZZ</name>
<protein>
    <recommendedName>
        <fullName evidence="2">Ankyrin repeat protein</fullName>
    </recommendedName>
</protein>
<proteinExistence type="predicted"/>
<sequence>MDPDVLKFNFTTACMSCTEDNVRKIVSRDDFDPRWITDKYKDAFVLFYVCHFGYVKIVEILLDYVDVIPLDCLIVICINTHRADKYLKIIQLLLQHDNFNKPVPSLSNLISNQESYFNNQIKILFDEYMFRIDGPKYNENMM</sequence>